<dbReference type="AlphaFoldDB" id="A0AAD3NMZ4"/>
<keyword evidence="1" id="KW-0812">Transmembrane</keyword>
<gene>
    <name evidence="3" type="ORF">AKAME5_002621900</name>
</gene>
<dbReference type="PANTHER" id="PTHR46013">
    <property type="entry name" value="VASCULAR CELL ADHESION MOLECULE 1"/>
    <property type="match status" value="1"/>
</dbReference>
<accession>A0AAD3NMZ4</accession>
<dbReference type="InterPro" id="IPR013783">
    <property type="entry name" value="Ig-like_fold"/>
</dbReference>
<feature type="domain" description="Ig-like" evidence="2">
    <location>
        <begin position="126"/>
        <end position="217"/>
    </location>
</feature>
<sequence length="638" mass="72646">MLLAEAVCLFLTFILHISVIPTAYIWYRTGDSLQDWSPWYQQLVSSEKQSHTPMLSKLTRISEPLKSQWKGGGEAAEKVKEDSGRVEYCDNLKNHYTLTINGLQKDDTAEYIFRLRLPREEEFDFPGVTLVVSDLKVTMTPSAEVTEGQRVTLTCSTSCPLTVDKNYFWYLNSRPLTLPENQSKHLVLDPVSSWHAGNYSCAVKTQRDIRSPEEILTVQVFGMSIAAINAVRLAVVLLIPVPLLLFHLWLRWTHGTRTSHSAAQREQQNDNLQVEVIPTTEEQTVSLMCSTSCPLTEIPAAYIWYKNREFLYQDWSPWYQQLVSSEEAVTYSCAIKGYEDLRAPEVSVDSVTSTCFSVTYAKGRMCSYQQKSEDEPCSITYPTEVHVQKTPEESYIMLKCTTSCPLLDPQRAYRWYQGGYLIHSETQQFAVSAFTDKKISCAIKGHEDMLSAEVCIWDKNCWRVNYVSRMICALQGSSVNISSEYSYPQDRQSKSKFWYKLTKGEAAVIEAAGRVEYHDSMKNHHILRIDKLKKNDSAKYIFRVLTDDGGQKQSYTSGVTLVITDLKVKFTPSAVVTEGQRVTLTCSTSCPLTDDTVYLCFSIYSTLQIDLLFENISVLVMNRPTAAQRQPEQQEDTM</sequence>
<keyword evidence="4" id="KW-1185">Reference proteome</keyword>
<keyword evidence="1" id="KW-0472">Membrane</keyword>
<comment type="caution">
    <text evidence="3">The sequence shown here is derived from an EMBL/GenBank/DDBJ whole genome shotgun (WGS) entry which is preliminary data.</text>
</comment>
<dbReference type="InterPro" id="IPR003599">
    <property type="entry name" value="Ig_sub"/>
</dbReference>
<feature type="transmembrane region" description="Helical" evidence="1">
    <location>
        <begin position="230"/>
        <end position="250"/>
    </location>
</feature>
<dbReference type="SMART" id="SM00409">
    <property type="entry name" value="IG"/>
    <property type="match status" value="4"/>
</dbReference>
<organism evidence="3 4">
    <name type="scientific">Lates japonicus</name>
    <name type="common">Japanese lates</name>
    <dbReference type="NCBI Taxonomy" id="270547"/>
    <lineage>
        <taxon>Eukaryota</taxon>
        <taxon>Metazoa</taxon>
        <taxon>Chordata</taxon>
        <taxon>Craniata</taxon>
        <taxon>Vertebrata</taxon>
        <taxon>Euteleostomi</taxon>
        <taxon>Actinopterygii</taxon>
        <taxon>Neopterygii</taxon>
        <taxon>Teleostei</taxon>
        <taxon>Neoteleostei</taxon>
        <taxon>Acanthomorphata</taxon>
        <taxon>Carangaria</taxon>
        <taxon>Carangaria incertae sedis</taxon>
        <taxon>Centropomidae</taxon>
        <taxon>Lates</taxon>
    </lineage>
</organism>
<dbReference type="SUPFAM" id="SSF48726">
    <property type="entry name" value="Immunoglobulin"/>
    <property type="match status" value="3"/>
</dbReference>
<dbReference type="PROSITE" id="PS50835">
    <property type="entry name" value="IG_LIKE"/>
    <property type="match status" value="1"/>
</dbReference>
<dbReference type="Gene3D" id="2.60.40.10">
    <property type="entry name" value="Immunoglobulins"/>
    <property type="match status" value="3"/>
</dbReference>
<dbReference type="InterPro" id="IPR007110">
    <property type="entry name" value="Ig-like_dom"/>
</dbReference>
<dbReference type="EMBL" id="BRZM01002563">
    <property type="protein sequence ID" value="GLD74887.1"/>
    <property type="molecule type" value="Genomic_DNA"/>
</dbReference>
<protein>
    <recommendedName>
        <fullName evidence="2">Ig-like domain-containing protein</fullName>
    </recommendedName>
</protein>
<proteinExistence type="predicted"/>
<reference evidence="3" key="1">
    <citation type="submission" date="2022-08" db="EMBL/GenBank/DDBJ databases">
        <title>Genome sequencing of akame (Lates japonicus).</title>
        <authorList>
            <person name="Hashiguchi Y."/>
            <person name="Takahashi H."/>
        </authorList>
    </citation>
    <scope>NUCLEOTIDE SEQUENCE</scope>
    <source>
        <strain evidence="3">Kochi</strain>
    </source>
</reference>
<dbReference type="PANTHER" id="PTHR46013:SF4">
    <property type="entry name" value="B-CELL RECEPTOR CD22-RELATED"/>
    <property type="match status" value="1"/>
</dbReference>
<dbReference type="Proteomes" id="UP001279410">
    <property type="component" value="Unassembled WGS sequence"/>
</dbReference>
<evidence type="ECO:0000256" key="1">
    <source>
        <dbReference type="SAM" id="Phobius"/>
    </source>
</evidence>
<evidence type="ECO:0000313" key="3">
    <source>
        <dbReference type="EMBL" id="GLD74887.1"/>
    </source>
</evidence>
<dbReference type="InterPro" id="IPR036179">
    <property type="entry name" value="Ig-like_dom_sf"/>
</dbReference>
<evidence type="ECO:0000259" key="2">
    <source>
        <dbReference type="PROSITE" id="PS50835"/>
    </source>
</evidence>
<keyword evidence="1" id="KW-1133">Transmembrane helix</keyword>
<name>A0AAD3NMZ4_LATJO</name>
<dbReference type="Pfam" id="PF13895">
    <property type="entry name" value="Ig_2"/>
    <property type="match status" value="1"/>
</dbReference>
<feature type="transmembrane region" description="Helical" evidence="1">
    <location>
        <begin position="6"/>
        <end position="27"/>
    </location>
</feature>
<evidence type="ECO:0000313" key="4">
    <source>
        <dbReference type="Proteomes" id="UP001279410"/>
    </source>
</evidence>